<proteinExistence type="predicted"/>
<dbReference type="OrthoDB" id="8061888at2759"/>
<protein>
    <submittedName>
        <fullName evidence="1">Uncharacterized protein</fullName>
    </submittedName>
</protein>
<dbReference type="AlphaFoldDB" id="A0A8X6LWT0"/>
<gene>
    <name evidence="1" type="ORF">TNCT_240441</name>
</gene>
<dbReference type="Proteomes" id="UP000887116">
    <property type="component" value="Unassembled WGS sequence"/>
</dbReference>
<evidence type="ECO:0000313" key="2">
    <source>
        <dbReference type="Proteomes" id="UP000887116"/>
    </source>
</evidence>
<evidence type="ECO:0000313" key="1">
    <source>
        <dbReference type="EMBL" id="GFR22884.1"/>
    </source>
</evidence>
<name>A0A8X6LWT0_TRICU</name>
<accession>A0A8X6LWT0</accession>
<keyword evidence="2" id="KW-1185">Reference proteome</keyword>
<comment type="caution">
    <text evidence="1">The sequence shown here is derived from an EMBL/GenBank/DDBJ whole genome shotgun (WGS) entry which is preliminary data.</text>
</comment>
<organism evidence="1 2">
    <name type="scientific">Trichonephila clavata</name>
    <name type="common">Joro spider</name>
    <name type="synonym">Nephila clavata</name>
    <dbReference type="NCBI Taxonomy" id="2740835"/>
    <lineage>
        <taxon>Eukaryota</taxon>
        <taxon>Metazoa</taxon>
        <taxon>Ecdysozoa</taxon>
        <taxon>Arthropoda</taxon>
        <taxon>Chelicerata</taxon>
        <taxon>Arachnida</taxon>
        <taxon>Araneae</taxon>
        <taxon>Araneomorphae</taxon>
        <taxon>Entelegynae</taxon>
        <taxon>Araneoidea</taxon>
        <taxon>Nephilidae</taxon>
        <taxon>Trichonephila</taxon>
    </lineage>
</organism>
<sequence>MKTPEAFAKVSPFLIEKAISSSVGPVPTFRKILSRELFLEVSSSKQATALIKLQKPAHLDITVAPHTNLSFSRGVISAVDLLSEVTDEILENLKAQEVLEVSKTP</sequence>
<dbReference type="EMBL" id="BMAO01008374">
    <property type="protein sequence ID" value="GFR22884.1"/>
    <property type="molecule type" value="Genomic_DNA"/>
</dbReference>
<reference evidence="1" key="1">
    <citation type="submission" date="2020-07" db="EMBL/GenBank/DDBJ databases">
        <title>Multicomponent nature underlies the extraordinary mechanical properties of spider dragline silk.</title>
        <authorList>
            <person name="Kono N."/>
            <person name="Nakamura H."/>
            <person name="Mori M."/>
            <person name="Yoshida Y."/>
            <person name="Ohtoshi R."/>
            <person name="Malay A.D."/>
            <person name="Moran D.A.P."/>
            <person name="Tomita M."/>
            <person name="Numata K."/>
            <person name="Arakawa K."/>
        </authorList>
    </citation>
    <scope>NUCLEOTIDE SEQUENCE</scope>
</reference>